<dbReference type="STRING" id="415425.SAMN05444363_2657"/>
<dbReference type="AlphaFoldDB" id="A0A1M6GK12"/>
<dbReference type="Pfam" id="PF07661">
    <property type="entry name" value="MORN_2"/>
    <property type="match status" value="2"/>
</dbReference>
<organism evidence="2 3">
    <name type="scientific">Flavobacterium terrae</name>
    <dbReference type="NCBI Taxonomy" id="415425"/>
    <lineage>
        <taxon>Bacteria</taxon>
        <taxon>Pseudomonadati</taxon>
        <taxon>Bacteroidota</taxon>
        <taxon>Flavobacteriia</taxon>
        <taxon>Flavobacteriales</taxon>
        <taxon>Flavobacteriaceae</taxon>
        <taxon>Flavobacterium</taxon>
    </lineage>
</organism>
<name>A0A1M6GK12_9FLAO</name>
<dbReference type="Proteomes" id="UP000184488">
    <property type="component" value="Unassembled WGS sequence"/>
</dbReference>
<gene>
    <name evidence="2" type="ORF">SAMN05444363_2657</name>
</gene>
<accession>A0A1M6GK12</accession>
<proteinExistence type="predicted"/>
<reference evidence="3" key="1">
    <citation type="submission" date="2016-11" db="EMBL/GenBank/DDBJ databases">
        <authorList>
            <person name="Varghese N."/>
            <person name="Submissions S."/>
        </authorList>
    </citation>
    <scope>NUCLEOTIDE SEQUENCE [LARGE SCALE GENOMIC DNA]</scope>
    <source>
        <strain evidence="3">DSM 18829</strain>
    </source>
</reference>
<dbReference type="Gene3D" id="3.90.930.1">
    <property type="match status" value="2"/>
</dbReference>
<dbReference type="SUPFAM" id="SSF82185">
    <property type="entry name" value="Histone H3 K4-specific methyltransferase SET7/9 N-terminal domain"/>
    <property type="match status" value="2"/>
</dbReference>
<keyword evidence="3" id="KW-1185">Reference proteome</keyword>
<evidence type="ECO:0000313" key="2">
    <source>
        <dbReference type="EMBL" id="SHJ10295.1"/>
    </source>
</evidence>
<keyword evidence="1" id="KW-0732">Signal</keyword>
<feature type="signal peptide" evidence="1">
    <location>
        <begin position="1"/>
        <end position="19"/>
    </location>
</feature>
<dbReference type="InterPro" id="IPR011652">
    <property type="entry name" value="MORN_2"/>
</dbReference>
<dbReference type="RefSeq" id="WP_073311978.1">
    <property type="nucleotide sequence ID" value="NZ_FQZI01000005.1"/>
</dbReference>
<evidence type="ECO:0000256" key="1">
    <source>
        <dbReference type="SAM" id="SignalP"/>
    </source>
</evidence>
<dbReference type="EMBL" id="FQZI01000005">
    <property type="protein sequence ID" value="SHJ10295.1"/>
    <property type="molecule type" value="Genomic_DNA"/>
</dbReference>
<protein>
    <submittedName>
        <fullName evidence="2">Antitoxin component YwqK of the YwqJK toxin-antitoxin module</fullName>
    </submittedName>
</protein>
<feature type="chain" id="PRO_5013223362" evidence="1">
    <location>
        <begin position="20"/>
        <end position="237"/>
    </location>
</feature>
<dbReference type="OrthoDB" id="9785122at2"/>
<evidence type="ECO:0000313" key="3">
    <source>
        <dbReference type="Proteomes" id="UP000184488"/>
    </source>
</evidence>
<sequence>MKRLTLIIASLILNSLAFAQTKENQTNEKGERQGLWKGYYEGSKLLRYEGNFIDGKEQGVFTYYANSDKKIVMATRNFDEKGNAYTTFFDEKGNKVSEGNVIGKLRDGVWKYYHKGAKTIMTTENYIKDKIEGIRKVFYTNGILGEEVEYKNGLKHGTSKKYNKEGKLIEESVFVNGVMQGPYKVYDEYGNLVVVGAFKADKKKGIWKYYEKGKLVRQMNADTINGYKKPSEAKKKK</sequence>